<reference evidence="5" key="2">
    <citation type="submission" date="2016-06" db="UniProtKB">
        <authorList>
            <consortium name="WormBaseParasite"/>
        </authorList>
    </citation>
    <scope>IDENTIFICATION</scope>
</reference>
<dbReference type="InterPro" id="IPR009053">
    <property type="entry name" value="Prefoldin"/>
</dbReference>
<dbReference type="Proteomes" id="UP000275846">
    <property type="component" value="Unassembled WGS sequence"/>
</dbReference>
<dbReference type="SUPFAM" id="SSF46579">
    <property type="entry name" value="Prefoldin"/>
    <property type="match status" value="1"/>
</dbReference>
<dbReference type="Gene3D" id="1.10.287.370">
    <property type="match status" value="1"/>
</dbReference>
<dbReference type="CDD" id="cd23157">
    <property type="entry name" value="Prefoldin_5"/>
    <property type="match status" value="1"/>
</dbReference>
<dbReference type="OrthoDB" id="10267474at2759"/>
<evidence type="ECO:0000313" key="5">
    <source>
        <dbReference type="WBParaSite" id="SSLN_0001703901-mRNA-1"/>
    </source>
</evidence>
<dbReference type="EMBL" id="UYSU01041053">
    <property type="protein sequence ID" value="VDM02801.1"/>
    <property type="molecule type" value="Genomic_DNA"/>
</dbReference>
<dbReference type="GO" id="GO:1990115">
    <property type="term" value="P:RNA polymerase III assembly"/>
    <property type="evidence" value="ECO:0007669"/>
    <property type="project" value="TreeGrafter"/>
</dbReference>
<dbReference type="Pfam" id="PF02996">
    <property type="entry name" value="Prefoldin"/>
    <property type="match status" value="1"/>
</dbReference>
<name>A0A0X3NNX9_SCHSO</name>
<gene>
    <name evidence="3" type="ORF">SSLN_LOCUS16415</name>
    <name evidence="2" type="ORF">TR66889</name>
</gene>
<dbReference type="GO" id="GO:1990113">
    <property type="term" value="P:RNA polymerase I assembly"/>
    <property type="evidence" value="ECO:0007669"/>
    <property type="project" value="TreeGrafter"/>
</dbReference>
<accession>A0A0X3NNX9</accession>
<sequence length="155" mass="17333">MSEEGEVVNAATLPLPQLQEIVKQYEQKIQYINASLQQLRMLQSTFASSRECLKQFSDENRDKTILVPLTSTLCVPGKLTEPKHVLVDIGTGYFADMEAKDAAKHFTRRIDFIEKQIEKIAPVLAQKSQEHKNLSAVLEAKLQAAMKAQTAKSCA</sequence>
<dbReference type="InterPro" id="IPR011599">
    <property type="entry name" value="PFD_alpha_archaea"/>
</dbReference>
<evidence type="ECO:0000256" key="1">
    <source>
        <dbReference type="ARBA" id="ARBA00010048"/>
    </source>
</evidence>
<comment type="similarity">
    <text evidence="1">Belongs to the prefoldin subunit alpha family.</text>
</comment>
<dbReference type="STRING" id="70667.A0A0X3NNX9"/>
<dbReference type="GO" id="GO:0051082">
    <property type="term" value="F:unfolded protein binding"/>
    <property type="evidence" value="ECO:0007669"/>
    <property type="project" value="InterPro"/>
</dbReference>
<dbReference type="GO" id="GO:1990114">
    <property type="term" value="P:RNA polymerase II core complex assembly"/>
    <property type="evidence" value="ECO:0007669"/>
    <property type="project" value="TreeGrafter"/>
</dbReference>
<dbReference type="PANTHER" id="PTHR12674:SF2">
    <property type="entry name" value="PREFOLDIN SUBUNIT 5"/>
    <property type="match status" value="1"/>
</dbReference>
<dbReference type="InterPro" id="IPR004127">
    <property type="entry name" value="Prefoldin_subunit_alpha"/>
</dbReference>
<dbReference type="AlphaFoldDB" id="A0A0X3NNX9"/>
<dbReference type="PANTHER" id="PTHR12674">
    <property type="entry name" value="PREFOLDIN SUBUNIT 5"/>
    <property type="match status" value="1"/>
</dbReference>
<dbReference type="NCBIfam" id="TIGR00293">
    <property type="entry name" value="prefoldin subunit alpha"/>
    <property type="match status" value="1"/>
</dbReference>
<protein>
    <submittedName>
        <fullName evidence="5">Prefoldin subunit 5</fullName>
    </submittedName>
</protein>
<dbReference type="GO" id="GO:0016272">
    <property type="term" value="C:prefoldin complex"/>
    <property type="evidence" value="ECO:0007669"/>
    <property type="project" value="InterPro"/>
</dbReference>
<evidence type="ECO:0000313" key="4">
    <source>
        <dbReference type="Proteomes" id="UP000275846"/>
    </source>
</evidence>
<organism evidence="2">
    <name type="scientific">Schistocephalus solidus</name>
    <name type="common">Tapeworm</name>
    <dbReference type="NCBI Taxonomy" id="70667"/>
    <lineage>
        <taxon>Eukaryota</taxon>
        <taxon>Metazoa</taxon>
        <taxon>Spiralia</taxon>
        <taxon>Lophotrochozoa</taxon>
        <taxon>Platyhelminthes</taxon>
        <taxon>Cestoda</taxon>
        <taxon>Eucestoda</taxon>
        <taxon>Diphyllobothriidea</taxon>
        <taxon>Diphyllobothriidae</taxon>
        <taxon>Schistocephalus</taxon>
    </lineage>
</organism>
<evidence type="ECO:0000313" key="2">
    <source>
        <dbReference type="EMBL" id="JAP39267.1"/>
    </source>
</evidence>
<reference evidence="2" key="1">
    <citation type="submission" date="2016-01" db="EMBL/GenBank/DDBJ databases">
        <title>Reference transcriptome for the parasite Schistocephalus solidus: insights into the molecular evolution of parasitism.</title>
        <authorList>
            <person name="Hebert F.O."/>
            <person name="Grambauer S."/>
            <person name="Barber I."/>
            <person name="Landry C.R."/>
            <person name="Aubin-Horth N."/>
        </authorList>
    </citation>
    <scope>NUCLEOTIDE SEQUENCE</scope>
</reference>
<reference evidence="3 4" key="3">
    <citation type="submission" date="2018-11" db="EMBL/GenBank/DDBJ databases">
        <authorList>
            <consortium name="Pathogen Informatics"/>
        </authorList>
    </citation>
    <scope>NUCLEOTIDE SEQUENCE [LARGE SCALE GENOMIC DNA]</scope>
    <source>
        <strain evidence="3 4">NST_G2</strain>
    </source>
</reference>
<dbReference type="EMBL" id="GEEE01023958">
    <property type="protein sequence ID" value="JAP39267.1"/>
    <property type="molecule type" value="Transcribed_RNA"/>
</dbReference>
<dbReference type="WBParaSite" id="SSLN_0001703901-mRNA-1">
    <property type="protein sequence ID" value="SSLN_0001703901-mRNA-1"/>
    <property type="gene ID" value="SSLN_0001703901"/>
</dbReference>
<keyword evidence="4" id="KW-1185">Reference proteome</keyword>
<dbReference type="GO" id="GO:0005737">
    <property type="term" value="C:cytoplasm"/>
    <property type="evidence" value="ECO:0007669"/>
    <property type="project" value="TreeGrafter"/>
</dbReference>
<proteinExistence type="inferred from homology"/>
<dbReference type="GO" id="GO:0006457">
    <property type="term" value="P:protein folding"/>
    <property type="evidence" value="ECO:0007669"/>
    <property type="project" value="InterPro"/>
</dbReference>
<evidence type="ECO:0000313" key="3">
    <source>
        <dbReference type="EMBL" id="VDM02801.1"/>
    </source>
</evidence>